<dbReference type="PANTHER" id="PTHR43201:SF8">
    <property type="entry name" value="ACYL-COA SYNTHETASE FAMILY MEMBER 3"/>
    <property type="match status" value="1"/>
</dbReference>
<dbReference type="InterPro" id="IPR025110">
    <property type="entry name" value="AMP-bd_C"/>
</dbReference>
<dbReference type="Gene3D" id="3.30.300.30">
    <property type="match status" value="1"/>
</dbReference>
<dbReference type="InterPro" id="IPR045851">
    <property type="entry name" value="AMP-bd_C_sf"/>
</dbReference>
<feature type="domain" description="AMP-dependent synthetase/ligase" evidence="4">
    <location>
        <begin position="18"/>
        <end position="408"/>
    </location>
</feature>
<dbReference type="InterPro" id="IPR000873">
    <property type="entry name" value="AMP-dep_synth/lig_dom"/>
</dbReference>
<dbReference type="Pfam" id="PF00501">
    <property type="entry name" value="AMP-binding"/>
    <property type="match status" value="1"/>
</dbReference>
<evidence type="ECO:0000256" key="1">
    <source>
        <dbReference type="ARBA" id="ARBA00006432"/>
    </source>
</evidence>
<dbReference type="AlphaFoldDB" id="A0A7K9I9S4"/>
<evidence type="ECO:0000313" key="7">
    <source>
        <dbReference type="Proteomes" id="UP000534107"/>
    </source>
</evidence>
<feature type="non-terminal residue" evidence="6">
    <location>
        <position position="1"/>
    </location>
</feature>
<dbReference type="FunFam" id="3.40.50.12780:FF:000030">
    <property type="entry name" value="Acyl-CoA synthetase family member 3"/>
    <property type="match status" value="1"/>
</dbReference>
<comment type="caution">
    <text evidence="6">The sequence shown here is derived from an EMBL/GenBank/DDBJ whole genome shotgun (WGS) entry which is preliminary data.</text>
</comment>
<dbReference type="PANTHER" id="PTHR43201">
    <property type="entry name" value="ACYL-COA SYNTHETASE"/>
    <property type="match status" value="1"/>
</dbReference>
<dbReference type="EMBL" id="VWZO01022185">
    <property type="protein sequence ID" value="NXH22819.1"/>
    <property type="molecule type" value="Genomic_DNA"/>
</dbReference>
<evidence type="ECO:0000259" key="5">
    <source>
        <dbReference type="Pfam" id="PF13193"/>
    </source>
</evidence>
<dbReference type="InterPro" id="IPR020845">
    <property type="entry name" value="AMP-binding_CS"/>
</dbReference>
<sequence>LQTAWASSSSDVSPVFTRALAFADKVAIIDQHGEHTYRDLLSQSLCLSQEICQALHCSSRDLKEERISFLCPNDASYVVAQWASWMSGGIAVPLYRKHPVQELEYVLQDSQSALLVAAEEYLGKIAPSAEKLGVPLLPLPRAPREGSTSCAVLEEGSLSTCSSWKDRGAMIIYTSGTTGRPKGVLSTHENVQAVTTGLVDKWEWKKEDVILHVLPLHHVHGVINKLLCPLWVGATCIMLPEFNAEMVWKKLLSCEAPRVSVFMAVPTIYAKLIEYYEKHFSQPQVQAFIRAFCQENIRLMVSGSAALPVPVLEKWKSITGHTLLERYGMTEIGMALSNPLHGVRVPGAVGTPLPGVCVRIATKTLRSGQPSYTIHAQGDEHSTQVPAGQEGQEGELLVKGPCVFREYWNRPKETADAFTPDGWFKTGDTAVFQDGVYWIRGRTSVDIIKNGGFKISALEVERHLLGHPYITDVAVLGPPDLVWGQRVSAVLQLRKGKMLSVQELKDWARETMAPYSIPTELIVVDEIPRNQMGKVNKKELLQRFYPA</sequence>
<reference evidence="6 7" key="1">
    <citation type="submission" date="2019-09" db="EMBL/GenBank/DDBJ databases">
        <title>Bird 10,000 Genomes (B10K) Project - Family phase.</title>
        <authorList>
            <person name="Zhang G."/>
        </authorList>
    </citation>
    <scope>NUCLEOTIDE SEQUENCE [LARGE SCALE GENOMIC DNA]</scope>
    <source>
        <strain evidence="6">B10K-DU-001-16</strain>
        <tissue evidence="6">Muscle</tissue>
    </source>
</reference>
<dbReference type="Proteomes" id="UP000534107">
    <property type="component" value="Unassembled WGS sequence"/>
</dbReference>
<evidence type="ECO:0000256" key="3">
    <source>
        <dbReference type="ARBA" id="ARBA00023098"/>
    </source>
</evidence>
<keyword evidence="2" id="KW-0436">Ligase</keyword>
<dbReference type="Pfam" id="PF13193">
    <property type="entry name" value="AMP-binding_C"/>
    <property type="match status" value="1"/>
</dbReference>
<dbReference type="Gene3D" id="3.40.50.12780">
    <property type="entry name" value="N-terminal domain of ligase-like"/>
    <property type="match status" value="1"/>
</dbReference>
<feature type="domain" description="AMP-binding enzyme C-terminal" evidence="5">
    <location>
        <begin position="459"/>
        <end position="534"/>
    </location>
</feature>
<evidence type="ECO:0000313" key="6">
    <source>
        <dbReference type="EMBL" id="NXH22819.1"/>
    </source>
</evidence>
<dbReference type="GO" id="GO:0031956">
    <property type="term" value="F:medium-chain fatty acid-CoA ligase activity"/>
    <property type="evidence" value="ECO:0007669"/>
    <property type="project" value="TreeGrafter"/>
</dbReference>
<accession>A0A7K9I9S4</accession>
<gene>
    <name evidence="6" type="primary">Acsf3</name>
    <name evidence="6" type="ORF">BUCCAP_R06390</name>
</gene>
<organism evidence="6 7">
    <name type="scientific">Bucco capensis</name>
    <name type="common">collared puffbird</name>
    <dbReference type="NCBI Taxonomy" id="135168"/>
    <lineage>
        <taxon>Eukaryota</taxon>
        <taxon>Metazoa</taxon>
        <taxon>Chordata</taxon>
        <taxon>Craniata</taxon>
        <taxon>Vertebrata</taxon>
        <taxon>Euteleostomi</taxon>
        <taxon>Archelosauria</taxon>
        <taxon>Archosauria</taxon>
        <taxon>Dinosauria</taxon>
        <taxon>Saurischia</taxon>
        <taxon>Theropoda</taxon>
        <taxon>Coelurosauria</taxon>
        <taxon>Aves</taxon>
        <taxon>Neognathae</taxon>
        <taxon>Neoaves</taxon>
        <taxon>Telluraves</taxon>
        <taxon>Coraciimorphae</taxon>
        <taxon>Piciformes</taxon>
        <taxon>Bucconidae</taxon>
        <taxon>Bucco</taxon>
    </lineage>
</organism>
<evidence type="ECO:0000259" key="4">
    <source>
        <dbReference type="Pfam" id="PF00501"/>
    </source>
</evidence>
<name>A0A7K9I9S4_9PICI</name>
<keyword evidence="3" id="KW-0443">Lipid metabolism</keyword>
<dbReference type="PROSITE" id="PS00455">
    <property type="entry name" value="AMP_BINDING"/>
    <property type="match status" value="1"/>
</dbReference>
<dbReference type="GO" id="GO:0006631">
    <property type="term" value="P:fatty acid metabolic process"/>
    <property type="evidence" value="ECO:0007669"/>
    <property type="project" value="TreeGrafter"/>
</dbReference>
<dbReference type="OrthoDB" id="2962993at2759"/>
<dbReference type="SUPFAM" id="SSF56801">
    <property type="entry name" value="Acetyl-CoA synthetase-like"/>
    <property type="match status" value="1"/>
</dbReference>
<feature type="non-terminal residue" evidence="6">
    <location>
        <position position="547"/>
    </location>
</feature>
<dbReference type="InterPro" id="IPR042099">
    <property type="entry name" value="ANL_N_sf"/>
</dbReference>
<keyword evidence="7" id="KW-1185">Reference proteome</keyword>
<dbReference type="CDD" id="cd05941">
    <property type="entry name" value="MCS"/>
    <property type="match status" value="1"/>
</dbReference>
<protein>
    <submittedName>
        <fullName evidence="6">ACSF3 synthetase</fullName>
    </submittedName>
</protein>
<evidence type="ECO:0000256" key="2">
    <source>
        <dbReference type="ARBA" id="ARBA00022598"/>
    </source>
</evidence>
<proteinExistence type="inferred from homology"/>
<dbReference type="GO" id="GO:0005737">
    <property type="term" value="C:cytoplasm"/>
    <property type="evidence" value="ECO:0007669"/>
    <property type="project" value="UniProtKB-ARBA"/>
</dbReference>
<comment type="similarity">
    <text evidence="1">Belongs to the ATP-dependent AMP-binding enzyme family.</text>
</comment>